<keyword evidence="2" id="KW-1185">Reference proteome</keyword>
<dbReference type="AlphaFoldDB" id="A0A919URW3"/>
<dbReference type="EMBL" id="BOOA01000083">
    <property type="protein sequence ID" value="GIH28487.1"/>
    <property type="molecule type" value="Genomic_DNA"/>
</dbReference>
<proteinExistence type="predicted"/>
<reference evidence="1" key="1">
    <citation type="submission" date="2021-01" db="EMBL/GenBank/DDBJ databases">
        <title>Whole genome shotgun sequence of Acrocarpospora phusangensis NBRC 108782.</title>
        <authorList>
            <person name="Komaki H."/>
            <person name="Tamura T."/>
        </authorList>
    </citation>
    <scope>NUCLEOTIDE SEQUENCE</scope>
    <source>
        <strain evidence="1">NBRC 108782</strain>
    </source>
</reference>
<evidence type="ECO:0000313" key="2">
    <source>
        <dbReference type="Proteomes" id="UP000640052"/>
    </source>
</evidence>
<accession>A0A919URW3</accession>
<sequence>MLTEQAHDALSALYARARKTSDNYELERIERALDEIIRLNDAAPAAFQIRSALAHAGQVLRERRGLASFAPLDDIEPHQEPGRCDVRFAVVDLTVWLQTTPALTEGQRHLMNQLLAEEDGTVLAATHGLVPARLRERISRIRRIARTAYASEVAAA</sequence>
<gene>
    <name evidence="1" type="ORF">Aph01nite_67970</name>
</gene>
<comment type="caution">
    <text evidence="1">The sequence shown here is derived from an EMBL/GenBank/DDBJ whole genome shotgun (WGS) entry which is preliminary data.</text>
</comment>
<name>A0A919URW3_9ACTN</name>
<evidence type="ECO:0000313" key="1">
    <source>
        <dbReference type="EMBL" id="GIH28487.1"/>
    </source>
</evidence>
<protein>
    <submittedName>
        <fullName evidence="1">Uncharacterized protein</fullName>
    </submittedName>
</protein>
<dbReference type="RefSeq" id="WP_204045101.1">
    <property type="nucleotide sequence ID" value="NZ_BOOA01000083.1"/>
</dbReference>
<organism evidence="1 2">
    <name type="scientific">Acrocarpospora phusangensis</name>
    <dbReference type="NCBI Taxonomy" id="1070424"/>
    <lineage>
        <taxon>Bacteria</taxon>
        <taxon>Bacillati</taxon>
        <taxon>Actinomycetota</taxon>
        <taxon>Actinomycetes</taxon>
        <taxon>Streptosporangiales</taxon>
        <taxon>Streptosporangiaceae</taxon>
        <taxon>Acrocarpospora</taxon>
    </lineage>
</organism>
<dbReference type="Proteomes" id="UP000640052">
    <property type="component" value="Unassembled WGS sequence"/>
</dbReference>